<evidence type="ECO:0000256" key="5">
    <source>
        <dbReference type="ARBA" id="ARBA00023163"/>
    </source>
</evidence>
<dbReference type="AlphaFoldDB" id="A0AAQ3JS88"/>
<dbReference type="GO" id="GO:0005634">
    <property type="term" value="C:nucleus"/>
    <property type="evidence" value="ECO:0007669"/>
    <property type="project" value="UniProtKB-SubCell"/>
</dbReference>
<sequence>MDSTWLDDHYPSLDLNLDVSSLGRFPTSSSTNLEDEKLSVEREERIDVLKAELTRATEENKKLKSITSNYITLWNKMTDLTTITATTTACTASNSERGSPSPTTSPKRKNHQDCSIDQHMESNSGEEYSCKRVREDPCNPRVWKLHFRTNPSDSALVVRDGYQWRKYGQKVTRDNPCPRAYFRCTFAPSCPVKKKVQRSIEDTSILVATYEGEHNHEQPNSQVNGAAKDSFSTKCLLPDNSTLTTLDHLKSSSELVLQDQVMSSPSQEVLHRSLVEQMARSLTQDPAFTAALATAISGRMFQS</sequence>
<evidence type="ECO:0000256" key="3">
    <source>
        <dbReference type="ARBA" id="ARBA00023015"/>
    </source>
</evidence>
<dbReference type="SUPFAM" id="SSF118290">
    <property type="entry name" value="WRKY DNA-binding domain"/>
    <property type="match status" value="1"/>
</dbReference>
<evidence type="ECO:0000256" key="6">
    <source>
        <dbReference type="ARBA" id="ARBA00023242"/>
    </source>
</evidence>
<name>A0AAQ3JS88_9LILI</name>
<dbReference type="EMBL" id="CP136890">
    <property type="protein sequence ID" value="WOK95061.1"/>
    <property type="molecule type" value="Genomic_DNA"/>
</dbReference>
<dbReference type="PANTHER" id="PTHR31429">
    <property type="entry name" value="WRKY TRANSCRIPTION FACTOR 36-RELATED"/>
    <property type="match status" value="1"/>
</dbReference>
<dbReference type="Gene3D" id="2.20.25.80">
    <property type="entry name" value="WRKY domain"/>
    <property type="match status" value="1"/>
</dbReference>
<reference evidence="10 11" key="1">
    <citation type="submission" date="2023-10" db="EMBL/GenBank/DDBJ databases">
        <title>Chromosome-scale genome assembly provides insights into flower coloration mechanisms of Canna indica.</title>
        <authorList>
            <person name="Li C."/>
        </authorList>
    </citation>
    <scope>NUCLEOTIDE SEQUENCE [LARGE SCALE GENOMIC DNA]</scope>
    <source>
        <tissue evidence="10">Flower</tissue>
    </source>
</reference>
<proteinExistence type="inferred from homology"/>
<keyword evidence="6" id="KW-0539">Nucleus</keyword>
<evidence type="ECO:0000256" key="8">
    <source>
        <dbReference type="SAM" id="MobiDB-lite"/>
    </source>
</evidence>
<dbReference type="InterPro" id="IPR044810">
    <property type="entry name" value="WRKY_plant"/>
</dbReference>
<evidence type="ECO:0000313" key="10">
    <source>
        <dbReference type="EMBL" id="WOK95061.1"/>
    </source>
</evidence>
<evidence type="ECO:0000313" key="11">
    <source>
        <dbReference type="Proteomes" id="UP001327560"/>
    </source>
</evidence>
<feature type="region of interest" description="Disordered" evidence="8">
    <location>
        <begin position="90"/>
        <end position="120"/>
    </location>
</feature>
<evidence type="ECO:0000256" key="4">
    <source>
        <dbReference type="ARBA" id="ARBA00023125"/>
    </source>
</evidence>
<accession>A0AAQ3JS88</accession>
<dbReference type="FunFam" id="2.20.25.80:FF:000008">
    <property type="entry name" value="WRKY transcription factor 40"/>
    <property type="match status" value="1"/>
</dbReference>
<dbReference type="GO" id="GO:0043565">
    <property type="term" value="F:sequence-specific DNA binding"/>
    <property type="evidence" value="ECO:0007669"/>
    <property type="project" value="InterPro"/>
</dbReference>
<evidence type="ECO:0000256" key="2">
    <source>
        <dbReference type="ARBA" id="ARBA00008189"/>
    </source>
</evidence>
<dbReference type="InterPro" id="IPR036576">
    <property type="entry name" value="WRKY_dom_sf"/>
</dbReference>
<dbReference type="Pfam" id="PF03106">
    <property type="entry name" value="WRKY"/>
    <property type="match status" value="1"/>
</dbReference>
<keyword evidence="11" id="KW-1185">Reference proteome</keyword>
<feature type="compositionally biased region" description="Basic and acidic residues" evidence="8">
    <location>
        <begin position="111"/>
        <end position="120"/>
    </location>
</feature>
<evidence type="ECO:0000259" key="9">
    <source>
        <dbReference type="PROSITE" id="PS50811"/>
    </source>
</evidence>
<keyword evidence="5" id="KW-0804">Transcription</keyword>
<dbReference type="PROSITE" id="PS50811">
    <property type="entry name" value="WRKY"/>
    <property type="match status" value="1"/>
</dbReference>
<gene>
    <name evidence="10" type="ORF">Cni_G03768</name>
</gene>
<organism evidence="10 11">
    <name type="scientific">Canna indica</name>
    <name type="common">Indian-shot</name>
    <dbReference type="NCBI Taxonomy" id="4628"/>
    <lineage>
        <taxon>Eukaryota</taxon>
        <taxon>Viridiplantae</taxon>
        <taxon>Streptophyta</taxon>
        <taxon>Embryophyta</taxon>
        <taxon>Tracheophyta</taxon>
        <taxon>Spermatophyta</taxon>
        <taxon>Magnoliopsida</taxon>
        <taxon>Liliopsida</taxon>
        <taxon>Zingiberales</taxon>
        <taxon>Cannaceae</taxon>
        <taxon>Canna</taxon>
    </lineage>
</organism>
<evidence type="ECO:0000256" key="7">
    <source>
        <dbReference type="SAM" id="Coils"/>
    </source>
</evidence>
<dbReference type="InterPro" id="IPR003657">
    <property type="entry name" value="WRKY_dom"/>
</dbReference>
<evidence type="ECO:0000256" key="1">
    <source>
        <dbReference type="ARBA" id="ARBA00004123"/>
    </source>
</evidence>
<dbReference type="GO" id="GO:0003700">
    <property type="term" value="F:DNA-binding transcription factor activity"/>
    <property type="evidence" value="ECO:0007669"/>
    <property type="project" value="InterPro"/>
</dbReference>
<keyword evidence="4" id="KW-0238">DNA-binding</keyword>
<comment type="subcellular location">
    <subcellularLocation>
        <location evidence="1">Nucleus</location>
    </subcellularLocation>
</comment>
<comment type="similarity">
    <text evidence="2">Belongs to the WRKY group II-a family.</text>
</comment>
<dbReference type="SMART" id="SM00774">
    <property type="entry name" value="WRKY"/>
    <property type="match status" value="1"/>
</dbReference>
<keyword evidence="7" id="KW-0175">Coiled coil</keyword>
<keyword evidence="3" id="KW-0805">Transcription regulation</keyword>
<feature type="domain" description="WRKY" evidence="9">
    <location>
        <begin position="153"/>
        <end position="219"/>
    </location>
</feature>
<dbReference type="PANTHER" id="PTHR31429:SF114">
    <property type="entry name" value="WRKY TRANSCRIPTION FACTOR WRKY71"/>
    <property type="match status" value="1"/>
</dbReference>
<protein>
    <recommendedName>
        <fullName evidence="9">WRKY domain-containing protein</fullName>
    </recommendedName>
</protein>
<dbReference type="Proteomes" id="UP001327560">
    <property type="component" value="Chromosome 1"/>
</dbReference>
<feature type="compositionally biased region" description="Polar residues" evidence="8">
    <location>
        <begin position="93"/>
        <end position="105"/>
    </location>
</feature>
<dbReference type="GO" id="GO:0051707">
    <property type="term" value="P:response to other organism"/>
    <property type="evidence" value="ECO:0007669"/>
    <property type="project" value="UniProtKB-ARBA"/>
</dbReference>
<feature type="coiled-coil region" evidence="7">
    <location>
        <begin position="39"/>
        <end position="66"/>
    </location>
</feature>